<evidence type="ECO:0000256" key="2">
    <source>
        <dbReference type="ARBA" id="ARBA00008664"/>
    </source>
</evidence>
<dbReference type="EC" id="3.1.4.4" evidence="3"/>
<accession>A0ABQ1P7K2</accession>
<dbReference type="PANTHER" id="PTHR43856">
    <property type="entry name" value="CARDIOLIPIN HYDROLASE"/>
    <property type="match status" value="1"/>
</dbReference>
<reference evidence="10" key="1">
    <citation type="journal article" date="2019" name="Int. J. Syst. Evol. Microbiol.">
        <title>The Global Catalogue of Microorganisms (GCM) 10K type strain sequencing project: providing services to taxonomists for standard genome sequencing and annotation.</title>
        <authorList>
            <consortium name="The Broad Institute Genomics Platform"/>
            <consortium name="The Broad Institute Genome Sequencing Center for Infectious Disease"/>
            <person name="Wu L."/>
            <person name="Ma J."/>
        </authorList>
    </citation>
    <scope>NUCLEOTIDE SEQUENCE [LARGE SCALE GENOMIC DNA]</scope>
    <source>
        <strain evidence="10">CGMCC 1.12482</strain>
    </source>
</reference>
<comment type="similarity">
    <text evidence="2">Belongs to the phospholipase D family.</text>
</comment>
<comment type="catalytic activity">
    <reaction evidence="1">
        <text>a 1,2-diacyl-sn-glycero-3-phosphocholine + H2O = a 1,2-diacyl-sn-glycero-3-phosphate + choline + H(+)</text>
        <dbReference type="Rhea" id="RHEA:14445"/>
        <dbReference type="ChEBI" id="CHEBI:15354"/>
        <dbReference type="ChEBI" id="CHEBI:15377"/>
        <dbReference type="ChEBI" id="CHEBI:15378"/>
        <dbReference type="ChEBI" id="CHEBI:57643"/>
        <dbReference type="ChEBI" id="CHEBI:58608"/>
        <dbReference type="EC" id="3.1.4.4"/>
    </reaction>
</comment>
<evidence type="ECO:0000256" key="5">
    <source>
        <dbReference type="ARBA" id="ARBA00022963"/>
    </source>
</evidence>
<evidence type="ECO:0000256" key="1">
    <source>
        <dbReference type="ARBA" id="ARBA00000798"/>
    </source>
</evidence>
<keyword evidence="5" id="KW-0442">Lipid degradation</keyword>
<feature type="region of interest" description="Disordered" evidence="7">
    <location>
        <begin position="1"/>
        <end position="33"/>
    </location>
</feature>
<evidence type="ECO:0000313" key="10">
    <source>
        <dbReference type="Proteomes" id="UP000638188"/>
    </source>
</evidence>
<keyword evidence="10" id="KW-1185">Reference proteome</keyword>
<dbReference type="Gene3D" id="3.30.870.10">
    <property type="entry name" value="Endonuclease Chain A"/>
    <property type="match status" value="2"/>
</dbReference>
<name>A0ABQ1P7K2_9GAMM</name>
<dbReference type="InterPro" id="IPR001736">
    <property type="entry name" value="PLipase_D/transphosphatidylase"/>
</dbReference>
<sequence length="510" mass="56220">MPAHQQNNNERQMPDPSTQAEQPTSTVTGNGSHSTHSHPLIGVLLAALCAWVLMSLFQAYKPLPEGLSVSTPLREARGLELLDDRTFVVNGDERISDQQVFNKILRLIAQARQLVVVDMFLYNEFAGESSYQPLTAQLTDALLAARQQHPDMPIVLITDPFNTLYGGLPATHLEKLRASGVDVVMSDVNALPASNPVWSGLWHLCCRHVGNSSEGGWLPNPVGEGDVTLRSYLALLNFRANHRKTLIVDEGDSWAGLVTSANPHDASSRHSNNALVLRGAAALDLLATEMSVMAFSGNAPTFAIPQPPPALANPEGPLVQVLTEGKIRDALLTLIDSSVAGDQLDMEVFYLSHRPTIEALVRASDRGVKVRAMLDPNKDAFGREKGGVPNRQAGWDLHEAGIPVRWCATRGEQCHRKWIQLKRADGSAEMIIGSANFTRRNLDDLNLETSARVVADSQVPVMQRAQALFERNWSNHEGHLYSQPYADFADHSRWRYALYRFMEFTGLSTF</sequence>
<dbReference type="PANTHER" id="PTHR43856:SF1">
    <property type="entry name" value="MITOCHONDRIAL CARDIOLIPIN HYDROLASE"/>
    <property type="match status" value="1"/>
</dbReference>
<dbReference type="EMBL" id="BMFF01000002">
    <property type="protein sequence ID" value="GGC92757.1"/>
    <property type="molecule type" value="Genomic_DNA"/>
</dbReference>
<dbReference type="PROSITE" id="PS50035">
    <property type="entry name" value="PLD"/>
    <property type="match status" value="1"/>
</dbReference>
<evidence type="ECO:0000256" key="7">
    <source>
        <dbReference type="SAM" id="MobiDB-lite"/>
    </source>
</evidence>
<evidence type="ECO:0000256" key="4">
    <source>
        <dbReference type="ARBA" id="ARBA00022801"/>
    </source>
</evidence>
<dbReference type="CDD" id="cd09129">
    <property type="entry name" value="PLDc_unchar2_1"/>
    <property type="match status" value="1"/>
</dbReference>
<dbReference type="InterPro" id="IPR051406">
    <property type="entry name" value="PLD_domain"/>
</dbReference>
<evidence type="ECO:0000313" key="9">
    <source>
        <dbReference type="EMBL" id="GGC92757.1"/>
    </source>
</evidence>
<gene>
    <name evidence="9" type="ORF">GCM10007418_10350</name>
</gene>
<feature type="domain" description="PLD phosphodiesterase" evidence="8">
    <location>
        <begin position="237"/>
        <end position="267"/>
    </location>
</feature>
<evidence type="ECO:0000256" key="6">
    <source>
        <dbReference type="ARBA" id="ARBA00023098"/>
    </source>
</evidence>
<dbReference type="Pfam" id="PF13091">
    <property type="entry name" value="PLDc_2"/>
    <property type="match status" value="1"/>
</dbReference>
<comment type="caution">
    <text evidence="9">The sequence shown here is derived from an EMBL/GenBank/DDBJ whole genome shotgun (WGS) entry which is preliminary data.</text>
</comment>
<evidence type="ECO:0000256" key="3">
    <source>
        <dbReference type="ARBA" id="ARBA00012027"/>
    </source>
</evidence>
<keyword evidence="6" id="KW-0443">Lipid metabolism</keyword>
<organism evidence="9 10">
    <name type="scientific">Halopseudomonas salina</name>
    <dbReference type="NCBI Taxonomy" id="1323744"/>
    <lineage>
        <taxon>Bacteria</taxon>
        <taxon>Pseudomonadati</taxon>
        <taxon>Pseudomonadota</taxon>
        <taxon>Gammaproteobacteria</taxon>
        <taxon>Pseudomonadales</taxon>
        <taxon>Pseudomonadaceae</taxon>
        <taxon>Halopseudomonas</taxon>
    </lineage>
</organism>
<protein>
    <recommendedName>
        <fullName evidence="3">phospholipase D</fullName>
        <ecNumber evidence="3">3.1.4.4</ecNumber>
    </recommendedName>
</protein>
<proteinExistence type="inferred from homology"/>
<dbReference type="Proteomes" id="UP000638188">
    <property type="component" value="Unassembled WGS sequence"/>
</dbReference>
<dbReference type="SUPFAM" id="SSF56024">
    <property type="entry name" value="Phospholipase D/nuclease"/>
    <property type="match status" value="2"/>
</dbReference>
<dbReference type="InterPro" id="IPR025202">
    <property type="entry name" value="PLD-like_dom"/>
</dbReference>
<keyword evidence="4" id="KW-0378">Hydrolase</keyword>
<evidence type="ECO:0000259" key="8">
    <source>
        <dbReference type="PROSITE" id="PS50035"/>
    </source>
</evidence>